<sequence length="362" mass="40997">MAITNGSQSQQELLATSDIAANSSNSFTTNIGNSNSNIVIRHVPFYVQAVACLLRCFLQTIHQLTTLLGDLILNAIGGFIIAALFSGNLVFQGQSSKSIYDSCPSQMKEICGQPNVDSITGFTGTLVLAMSLTSIMSSLKIFGAEKVNFRKREIESGINTMVYYFTKCIYSLIYIVLDALFFTLAFYFIVKPRETFGFYFSFTFLAMFTTFPIGYIISTLLSESVAQITCVVFIFINYMFAGLTPSLPELSGMPLPFPFLPYLSFLRYLNELLYVHEIAHYNNMFEKSISLKGYVRELDNFYISMILSFAFVFYFIGALVIWQSCPDSLCFSIKYQGERIIQWILLKYHEITQKIKCCKKDD</sequence>
<evidence type="ECO:0000256" key="3">
    <source>
        <dbReference type="ARBA" id="ARBA00022692"/>
    </source>
</evidence>
<dbReference type="OrthoDB" id="66620at2759"/>
<dbReference type="EMBL" id="GG738861">
    <property type="protein sequence ID" value="EFC45944.1"/>
    <property type="molecule type" value="Genomic_DNA"/>
</dbReference>
<keyword evidence="3 6" id="KW-0812">Transmembrane</keyword>
<dbReference type="KEGG" id="ngr:NAEGRDRAFT_66287"/>
<gene>
    <name evidence="8" type="ORF">NAEGRDRAFT_66287</name>
</gene>
<evidence type="ECO:0000313" key="8">
    <source>
        <dbReference type="EMBL" id="EFC45944.1"/>
    </source>
</evidence>
<dbReference type="OMA" id="ESGINTM"/>
<feature type="transmembrane region" description="Helical" evidence="6">
    <location>
        <begin position="196"/>
        <end position="218"/>
    </location>
</feature>
<evidence type="ECO:0000259" key="7">
    <source>
        <dbReference type="Pfam" id="PF01061"/>
    </source>
</evidence>
<reference evidence="8 9" key="1">
    <citation type="journal article" date="2010" name="Cell">
        <title>The genome of Naegleria gruberi illuminates early eukaryotic versatility.</title>
        <authorList>
            <person name="Fritz-Laylin L.K."/>
            <person name="Prochnik S.E."/>
            <person name="Ginger M.L."/>
            <person name="Dacks J.B."/>
            <person name="Carpenter M.L."/>
            <person name="Field M.C."/>
            <person name="Kuo A."/>
            <person name="Paredez A."/>
            <person name="Chapman J."/>
            <person name="Pham J."/>
            <person name="Shu S."/>
            <person name="Neupane R."/>
            <person name="Cipriano M."/>
            <person name="Mancuso J."/>
            <person name="Tu H."/>
            <person name="Salamov A."/>
            <person name="Lindquist E."/>
            <person name="Shapiro H."/>
            <person name="Lucas S."/>
            <person name="Grigoriev I.V."/>
            <person name="Cande W.Z."/>
            <person name="Fulton C."/>
            <person name="Rokhsar D.S."/>
            <person name="Dawson S.C."/>
        </authorList>
    </citation>
    <scope>NUCLEOTIDE SEQUENCE [LARGE SCALE GENOMIC DNA]</scope>
    <source>
        <strain evidence="8 9">NEG-M</strain>
    </source>
</reference>
<dbReference type="Pfam" id="PF01061">
    <property type="entry name" value="ABC2_membrane"/>
    <property type="match status" value="1"/>
</dbReference>
<dbReference type="InterPro" id="IPR013525">
    <property type="entry name" value="ABC2_TM"/>
</dbReference>
<dbReference type="Proteomes" id="UP000006671">
    <property type="component" value="Unassembled WGS sequence"/>
</dbReference>
<keyword evidence="5 6" id="KW-0472">Membrane</keyword>
<feature type="transmembrane region" description="Helical" evidence="6">
    <location>
        <begin position="164"/>
        <end position="190"/>
    </location>
</feature>
<organism evidence="9">
    <name type="scientific">Naegleria gruberi</name>
    <name type="common">Amoeba</name>
    <dbReference type="NCBI Taxonomy" id="5762"/>
    <lineage>
        <taxon>Eukaryota</taxon>
        <taxon>Discoba</taxon>
        <taxon>Heterolobosea</taxon>
        <taxon>Tetramitia</taxon>
        <taxon>Eutetramitia</taxon>
        <taxon>Vahlkampfiidae</taxon>
        <taxon>Naegleria</taxon>
    </lineage>
</organism>
<proteinExistence type="predicted"/>
<dbReference type="GO" id="GO:0140359">
    <property type="term" value="F:ABC-type transporter activity"/>
    <property type="evidence" value="ECO:0007669"/>
    <property type="project" value="InterPro"/>
</dbReference>
<evidence type="ECO:0000313" key="9">
    <source>
        <dbReference type="Proteomes" id="UP000006671"/>
    </source>
</evidence>
<name>D2VBP4_NAEGR</name>
<protein>
    <submittedName>
        <fullName evidence="8">Predicted protein</fullName>
    </submittedName>
</protein>
<evidence type="ECO:0000256" key="2">
    <source>
        <dbReference type="ARBA" id="ARBA00022448"/>
    </source>
</evidence>
<keyword evidence="9" id="KW-1185">Reference proteome</keyword>
<dbReference type="RefSeq" id="XP_002678688.1">
    <property type="nucleotide sequence ID" value="XM_002678642.1"/>
</dbReference>
<feature type="transmembrane region" description="Helical" evidence="6">
    <location>
        <begin position="122"/>
        <end position="143"/>
    </location>
</feature>
<evidence type="ECO:0000256" key="4">
    <source>
        <dbReference type="ARBA" id="ARBA00022989"/>
    </source>
</evidence>
<keyword evidence="2" id="KW-0813">Transport</keyword>
<keyword evidence="4 6" id="KW-1133">Transmembrane helix</keyword>
<dbReference type="VEuPathDB" id="AmoebaDB:NAEGRDRAFT_66287"/>
<evidence type="ECO:0000256" key="5">
    <source>
        <dbReference type="ARBA" id="ARBA00023136"/>
    </source>
</evidence>
<dbReference type="AlphaFoldDB" id="D2VBP4"/>
<feature type="transmembrane region" description="Helical" evidence="6">
    <location>
        <begin position="71"/>
        <end position="91"/>
    </location>
</feature>
<evidence type="ECO:0000256" key="1">
    <source>
        <dbReference type="ARBA" id="ARBA00004141"/>
    </source>
</evidence>
<dbReference type="PANTHER" id="PTHR48041:SF91">
    <property type="entry name" value="ABC TRANSPORTER G FAMILY MEMBER 28"/>
    <property type="match status" value="1"/>
</dbReference>
<dbReference type="PANTHER" id="PTHR48041">
    <property type="entry name" value="ABC TRANSPORTER G FAMILY MEMBER 28"/>
    <property type="match status" value="1"/>
</dbReference>
<dbReference type="InterPro" id="IPR050352">
    <property type="entry name" value="ABCG_transporters"/>
</dbReference>
<dbReference type="GeneID" id="8851626"/>
<dbReference type="GO" id="GO:0016020">
    <property type="term" value="C:membrane"/>
    <property type="evidence" value="ECO:0007669"/>
    <property type="project" value="UniProtKB-SubCell"/>
</dbReference>
<feature type="domain" description="ABC-2 type transporter transmembrane" evidence="7">
    <location>
        <begin position="48"/>
        <end position="275"/>
    </location>
</feature>
<accession>D2VBP4</accession>
<feature type="transmembrane region" description="Helical" evidence="6">
    <location>
        <begin position="300"/>
        <end position="322"/>
    </location>
</feature>
<dbReference type="InParanoid" id="D2VBP4"/>
<comment type="subcellular location">
    <subcellularLocation>
        <location evidence="1">Membrane</location>
        <topology evidence="1">Multi-pass membrane protein</topology>
    </subcellularLocation>
</comment>
<feature type="transmembrane region" description="Helical" evidence="6">
    <location>
        <begin position="225"/>
        <end position="247"/>
    </location>
</feature>
<evidence type="ECO:0000256" key="6">
    <source>
        <dbReference type="SAM" id="Phobius"/>
    </source>
</evidence>